<accession>A0A3N4HZ64</accession>
<reference evidence="1 2" key="1">
    <citation type="journal article" date="2018" name="Nat. Ecol. Evol.">
        <title>Pezizomycetes genomes reveal the molecular basis of ectomycorrhizal truffle lifestyle.</title>
        <authorList>
            <person name="Murat C."/>
            <person name="Payen T."/>
            <person name="Noel B."/>
            <person name="Kuo A."/>
            <person name="Morin E."/>
            <person name="Chen J."/>
            <person name="Kohler A."/>
            <person name="Krizsan K."/>
            <person name="Balestrini R."/>
            <person name="Da Silva C."/>
            <person name="Montanini B."/>
            <person name="Hainaut M."/>
            <person name="Levati E."/>
            <person name="Barry K.W."/>
            <person name="Belfiori B."/>
            <person name="Cichocki N."/>
            <person name="Clum A."/>
            <person name="Dockter R.B."/>
            <person name="Fauchery L."/>
            <person name="Guy J."/>
            <person name="Iotti M."/>
            <person name="Le Tacon F."/>
            <person name="Lindquist E.A."/>
            <person name="Lipzen A."/>
            <person name="Malagnac F."/>
            <person name="Mello A."/>
            <person name="Molinier V."/>
            <person name="Miyauchi S."/>
            <person name="Poulain J."/>
            <person name="Riccioni C."/>
            <person name="Rubini A."/>
            <person name="Sitrit Y."/>
            <person name="Splivallo R."/>
            <person name="Traeger S."/>
            <person name="Wang M."/>
            <person name="Zifcakova L."/>
            <person name="Wipf D."/>
            <person name="Zambonelli A."/>
            <person name="Paolocci F."/>
            <person name="Nowrousian M."/>
            <person name="Ottonello S."/>
            <person name="Baldrian P."/>
            <person name="Spatafora J.W."/>
            <person name="Henrissat B."/>
            <person name="Nagy L.G."/>
            <person name="Aury J.M."/>
            <person name="Wincker P."/>
            <person name="Grigoriev I.V."/>
            <person name="Bonfante P."/>
            <person name="Martin F.M."/>
        </authorList>
    </citation>
    <scope>NUCLEOTIDE SEQUENCE [LARGE SCALE GENOMIC DNA]</scope>
    <source>
        <strain evidence="1 2">RN42</strain>
    </source>
</reference>
<evidence type="ECO:0000313" key="1">
    <source>
        <dbReference type="EMBL" id="RPA78396.1"/>
    </source>
</evidence>
<gene>
    <name evidence="1" type="ORF">BJ508DRAFT_309326</name>
</gene>
<organism evidence="1 2">
    <name type="scientific">Ascobolus immersus RN42</name>
    <dbReference type="NCBI Taxonomy" id="1160509"/>
    <lineage>
        <taxon>Eukaryota</taxon>
        <taxon>Fungi</taxon>
        <taxon>Dikarya</taxon>
        <taxon>Ascomycota</taxon>
        <taxon>Pezizomycotina</taxon>
        <taxon>Pezizomycetes</taxon>
        <taxon>Pezizales</taxon>
        <taxon>Ascobolaceae</taxon>
        <taxon>Ascobolus</taxon>
    </lineage>
</organism>
<protein>
    <submittedName>
        <fullName evidence="1">Uncharacterized protein</fullName>
    </submittedName>
</protein>
<evidence type="ECO:0000313" key="2">
    <source>
        <dbReference type="Proteomes" id="UP000275078"/>
    </source>
</evidence>
<dbReference type="Proteomes" id="UP000275078">
    <property type="component" value="Unassembled WGS sequence"/>
</dbReference>
<name>A0A3N4HZ64_ASCIM</name>
<keyword evidence="2" id="KW-1185">Reference proteome</keyword>
<dbReference type="AlphaFoldDB" id="A0A3N4HZ64"/>
<sequence>MCQPHTHRFNTRILTPEPDAEHLCSRCKLPIRRPLFIGTQQVDTLVYQHACMSNCGLVICELCAGTVQIPRDPDVEKKEEINRMMEYMSAVQALNEKDSAMEQSDNNAVDKNKSAMHDGKKVMKDSSSFQEKLGKQLLKYECDEEGCQTVICERCMDDMKIVFPTIKLDKGTYGGGTGGRLLKSYMY</sequence>
<proteinExistence type="predicted"/>
<dbReference type="EMBL" id="ML119712">
    <property type="protein sequence ID" value="RPA78396.1"/>
    <property type="molecule type" value="Genomic_DNA"/>
</dbReference>